<evidence type="ECO:0000256" key="9">
    <source>
        <dbReference type="PROSITE-ProRule" id="PRU00027"/>
    </source>
</evidence>
<keyword evidence="3 9" id="KW-0863">Zinc-finger</keyword>
<dbReference type="SUPFAM" id="SSF140996">
    <property type="entry name" value="Hermes dimerisation domain"/>
    <property type="match status" value="1"/>
</dbReference>
<dbReference type="PANTHER" id="PTHR46481:SF10">
    <property type="entry name" value="ZINC FINGER BED DOMAIN-CONTAINING PROTEIN 39"/>
    <property type="match status" value="1"/>
</dbReference>
<evidence type="ECO:0000256" key="8">
    <source>
        <dbReference type="ARBA" id="ARBA00023242"/>
    </source>
</evidence>
<reference evidence="11 12" key="1">
    <citation type="submission" date="2015-09" db="EMBL/GenBank/DDBJ databases">
        <title>Draft genome of the scarab beetle Oryctes borbonicus.</title>
        <authorList>
            <person name="Meyer J.M."/>
            <person name="Markov G.V."/>
            <person name="Baskaran P."/>
            <person name="Herrmann M."/>
            <person name="Sommer R.J."/>
            <person name="Roedelsperger C."/>
        </authorList>
    </citation>
    <scope>NUCLEOTIDE SEQUENCE [LARGE SCALE GENOMIC DNA]</scope>
    <source>
        <strain evidence="11">OB123</strain>
        <tissue evidence="11">Whole animal</tissue>
    </source>
</reference>
<dbReference type="SUPFAM" id="SSF57667">
    <property type="entry name" value="beta-beta-alpha zinc fingers"/>
    <property type="match status" value="1"/>
</dbReference>
<dbReference type="Pfam" id="PF05699">
    <property type="entry name" value="Dimer_Tnp_hAT"/>
    <property type="match status" value="1"/>
</dbReference>
<dbReference type="InterPro" id="IPR012337">
    <property type="entry name" value="RNaseH-like_sf"/>
</dbReference>
<proteinExistence type="predicted"/>
<keyword evidence="12" id="KW-1185">Reference proteome</keyword>
<dbReference type="EMBL" id="LJIG01022898">
    <property type="protein sequence ID" value="KRT78170.1"/>
    <property type="molecule type" value="Genomic_DNA"/>
</dbReference>
<dbReference type="InterPro" id="IPR008906">
    <property type="entry name" value="HATC_C_dom"/>
</dbReference>
<evidence type="ECO:0000313" key="11">
    <source>
        <dbReference type="EMBL" id="KRT78170.1"/>
    </source>
</evidence>
<keyword evidence="4" id="KW-0862">Zinc</keyword>
<evidence type="ECO:0000259" key="10">
    <source>
        <dbReference type="PROSITE" id="PS50808"/>
    </source>
</evidence>
<keyword evidence="6" id="KW-0238">DNA-binding</keyword>
<dbReference type="GO" id="GO:0005634">
    <property type="term" value="C:nucleus"/>
    <property type="evidence" value="ECO:0007669"/>
    <property type="project" value="UniProtKB-SubCell"/>
</dbReference>
<evidence type="ECO:0000256" key="6">
    <source>
        <dbReference type="ARBA" id="ARBA00023125"/>
    </source>
</evidence>
<comment type="subcellular location">
    <subcellularLocation>
        <location evidence="1">Nucleus</location>
    </subcellularLocation>
</comment>
<dbReference type="InterPro" id="IPR003656">
    <property type="entry name" value="Znf_BED"/>
</dbReference>
<evidence type="ECO:0000313" key="12">
    <source>
        <dbReference type="Proteomes" id="UP000051574"/>
    </source>
</evidence>
<dbReference type="InterPro" id="IPR036236">
    <property type="entry name" value="Znf_C2H2_sf"/>
</dbReference>
<evidence type="ECO:0000256" key="4">
    <source>
        <dbReference type="ARBA" id="ARBA00022833"/>
    </source>
</evidence>
<dbReference type="GO" id="GO:0008270">
    <property type="term" value="F:zinc ion binding"/>
    <property type="evidence" value="ECO:0007669"/>
    <property type="project" value="UniProtKB-KW"/>
</dbReference>
<keyword evidence="8" id="KW-0539">Nucleus</keyword>
<evidence type="ECO:0000256" key="2">
    <source>
        <dbReference type="ARBA" id="ARBA00022723"/>
    </source>
</evidence>
<sequence length="618" mass="70188">MSEDKAECSICRSVYSYKGGTTSNLRKHLKTKHPTISFERSEPSMSTSVEIPPLSSSVIEDDRSSISSRCETQIVPIVSTSFGSEAGSVSRKRKEDADLLSLAREQKISNAILRMIATDLQPFSIVQDSGFRELLRLLEPSYEIPSRTTFSNSLLTREYSKAIEKLRALLNATENVCLTIDAWTSVTNESYVGVTAHFITQNWIFYSCLLDCFYCEKDHAAFHLCSDLRRIASEWGLSDKVYAITTVNAANMVESVKLTGWTHIPCFAHTVNVIVQNGLKEVEIICSKVKNIVQYFNRSTQATNSLILIQEQMNQNIVQLKLKNDVPTRWNSTYSMLERVFKLQQPITTTINSLHIPVELLSEHEWIAIKEICKILEPFEQITNEMSSETAVTLSKVILIVRGLETFLKKLKLVTTTAPARTLIDSLLQSITNGFPYLETNSVFAKCDFLDPRFKKRAFATDEAFEKVKDEIHQEVTSLTNKNTSISQTTEFRPEASEPARENSIDIIDLVWQDFDVSTKTTTSINVIEKTTLEIRSYIEDVPLERKQNPLEWWKTRELLYPNLSKLAKKYLSAVATSVPSERLFSKAGLAISDRRSRLKGKDTQKILFLHYNQHLLG</sequence>
<feature type="domain" description="BED-type" evidence="10">
    <location>
        <begin position="1"/>
        <end position="40"/>
    </location>
</feature>
<keyword evidence="5" id="KW-0805">Transcription regulation</keyword>
<name>A0A0T6AT01_9SCAR</name>
<evidence type="ECO:0000256" key="5">
    <source>
        <dbReference type="ARBA" id="ARBA00023015"/>
    </source>
</evidence>
<dbReference type="OrthoDB" id="6600430at2759"/>
<dbReference type="AlphaFoldDB" id="A0A0T6AT01"/>
<gene>
    <name evidence="11" type="ORF">AMK59_7458</name>
</gene>
<dbReference type="Gene3D" id="1.10.10.1070">
    <property type="entry name" value="Zinc finger, BED domain-containing"/>
    <property type="match status" value="1"/>
</dbReference>
<dbReference type="PANTHER" id="PTHR46481">
    <property type="entry name" value="ZINC FINGER BED DOMAIN-CONTAINING PROTEIN 4"/>
    <property type="match status" value="1"/>
</dbReference>
<dbReference type="SUPFAM" id="SSF53098">
    <property type="entry name" value="Ribonuclease H-like"/>
    <property type="match status" value="1"/>
</dbReference>
<dbReference type="PROSITE" id="PS50808">
    <property type="entry name" value="ZF_BED"/>
    <property type="match status" value="1"/>
</dbReference>
<accession>A0A0T6AT01</accession>
<dbReference type="InterPro" id="IPR052035">
    <property type="entry name" value="ZnF_BED_domain_contain"/>
</dbReference>
<evidence type="ECO:0000256" key="7">
    <source>
        <dbReference type="ARBA" id="ARBA00023163"/>
    </source>
</evidence>
<dbReference type="Pfam" id="PF02892">
    <property type="entry name" value="zf-BED"/>
    <property type="match status" value="1"/>
</dbReference>
<dbReference type="GO" id="GO:0003677">
    <property type="term" value="F:DNA binding"/>
    <property type="evidence" value="ECO:0007669"/>
    <property type="project" value="UniProtKB-KW"/>
</dbReference>
<keyword evidence="7" id="KW-0804">Transcription</keyword>
<dbReference type="Proteomes" id="UP000051574">
    <property type="component" value="Unassembled WGS sequence"/>
</dbReference>
<dbReference type="GO" id="GO:0046983">
    <property type="term" value="F:protein dimerization activity"/>
    <property type="evidence" value="ECO:0007669"/>
    <property type="project" value="InterPro"/>
</dbReference>
<keyword evidence="2" id="KW-0479">Metal-binding</keyword>
<dbReference type="GO" id="GO:0009791">
    <property type="term" value="P:post-embryonic development"/>
    <property type="evidence" value="ECO:0007669"/>
    <property type="project" value="UniProtKB-ARBA"/>
</dbReference>
<evidence type="ECO:0000256" key="3">
    <source>
        <dbReference type="ARBA" id="ARBA00022771"/>
    </source>
</evidence>
<evidence type="ECO:0000256" key="1">
    <source>
        <dbReference type="ARBA" id="ARBA00004123"/>
    </source>
</evidence>
<comment type="caution">
    <text evidence="11">The sequence shown here is derived from an EMBL/GenBank/DDBJ whole genome shotgun (WGS) entry which is preliminary data.</text>
</comment>
<organism evidence="11 12">
    <name type="scientific">Oryctes borbonicus</name>
    <dbReference type="NCBI Taxonomy" id="1629725"/>
    <lineage>
        <taxon>Eukaryota</taxon>
        <taxon>Metazoa</taxon>
        <taxon>Ecdysozoa</taxon>
        <taxon>Arthropoda</taxon>
        <taxon>Hexapoda</taxon>
        <taxon>Insecta</taxon>
        <taxon>Pterygota</taxon>
        <taxon>Neoptera</taxon>
        <taxon>Endopterygota</taxon>
        <taxon>Coleoptera</taxon>
        <taxon>Polyphaga</taxon>
        <taxon>Scarabaeiformia</taxon>
        <taxon>Scarabaeidae</taxon>
        <taxon>Dynastinae</taxon>
        <taxon>Oryctes</taxon>
    </lineage>
</organism>
<protein>
    <recommendedName>
        <fullName evidence="10">BED-type domain-containing protein</fullName>
    </recommendedName>
</protein>